<reference evidence="2" key="2">
    <citation type="journal article" date="2023" name="IMA Fungus">
        <title>Comparative genomic study of the Penicillium genus elucidates a diverse pangenome and 15 lateral gene transfer events.</title>
        <authorList>
            <person name="Petersen C."/>
            <person name="Sorensen T."/>
            <person name="Nielsen M.R."/>
            <person name="Sondergaard T.E."/>
            <person name="Sorensen J.L."/>
            <person name="Fitzpatrick D.A."/>
            <person name="Frisvad J.C."/>
            <person name="Nielsen K.L."/>
        </authorList>
    </citation>
    <scope>NUCLEOTIDE SEQUENCE</scope>
    <source>
        <strain evidence="2">IBT 35675</strain>
    </source>
</reference>
<dbReference type="EMBL" id="JAPZBR010000002">
    <property type="protein sequence ID" value="KAJ5361687.1"/>
    <property type="molecule type" value="Genomic_DNA"/>
</dbReference>
<dbReference type="Proteomes" id="UP001148299">
    <property type="component" value="Unassembled WGS sequence"/>
</dbReference>
<sequence length="124" mass="14510">MDTLRGDRRLDDINSLRNGITLRDSVHSQFGKFSIALKPTAIENEYEVKTYKRYPTDDIASLHQHIRFMPNTEYEIPSRAILDTHWRMCEILNASAMGETIEQHIRDWEELRGSGYAVVREDLE</sequence>
<evidence type="ECO:0000259" key="1">
    <source>
        <dbReference type="Pfam" id="PF13391"/>
    </source>
</evidence>
<gene>
    <name evidence="2" type="ORF">N7541_002531</name>
</gene>
<accession>A0A9W9RK12</accession>
<protein>
    <recommendedName>
        <fullName evidence="1">HNH nuclease domain-containing protein</fullName>
    </recommendedName>
</protein>
<name>A0A9W9RK12_PENBR</name>
<keyword evidence="3" id="KW-1185">Reference proteome</keyword>
<feature type="domain" description="HNH nuclease" evidence="1">
    <location>
        <begin position="4"/>
        <end position="37"/>
    </location>
</feature>
<dbReference type="Pfam" id="PF13391">
    <property type="entry name" value="HNH_2"/>
    <property type="match status" value="1"/>
</dbReference>
<evidence type="ECO:0000313" key="3">
    <source>
        <dbReference type="Proteomes" id="UP001148299"/>
    </source>
</evidence>
<organism evidence="2 3">
    <name type="scientific">Penicillium brevicompactum</name>
    <dbReference type="NCBI Taxonomy" id="5074"/>
    <lineage>
        <taxon>Eukaryota</taxon>
        <taxon>Fungi</taxon>
        <taxon>Dikarya</taxon>
        <taxon>Ascomycota</taxon>
        <taxon>Pezizomycotina</taxon>
        <taxon>Eurotiomycetes</taxon>
        <taxon>Eurotiomycetidae</taxon>
        <taxon>Eurotiales</taxon>
        <taxon>Aspergillaceae</taxon>
        <taxon>Penicillium</taxon>
    </lineage>
</organism>
<dbReference type="AlphaFoldDB" id="A0A9W9RK12"/>
<comment type="caution">
    <text evidence="2">The sequence shown here is derived from an EMBL/GenBank/DDBJ whole genome shotgun (WGS) entry which is preliminary data.</text>
</comment>
<reference evidence="2" key="1">
    <citation type="submission" date="2022-12" db="EMBL/GenBank/DDBJ databases">
        <authorList>
            <person name="Petersen C."/>
        </authorList>
    </citation>
    <scope>NUCLEOTIDE SEQUENCE</scope>
    <source>
        <strain evidence="2">IBT 35675</strain>
    </source>
</reference>
<evidence type="ECO:0000313" key="2">
    <source>
        <dbReference type="EMBL" id="KAJ5361687.1"/>
    </source>
</evidence>
<dbReference type="InterPro" id="IPR003615">
    <property type="entry name" value="HNH_nuc"/>
</dbReference>
<proteinExistence type="predicted"/>